<dbReference type="GO" id="GO:0004765">
    <property type="term" value="F:shikimate kinase activity"/>
    <property type="evidence" value="ECO:0007669"/>
    <property type="project" value="UniProtKB-UniRule"/>
</dbReference>
<dbReference type="CDD" id="cd00464">
    <property type="entry name" value="SK"/>
    <property type="match status" value="1"/>
</dbReference>
<dbReference type="InterPro" id="IPR027417">
    <property type="entry name" value="P-loop_NTPase"/>
</dbReference>
<keyword evidence="2 7" id="KW-0808">Transferase</keyword>
<name>A0A964TEB9_9FLAO</name>
<gene>
    <name evidence="7" type="primary">aroK</name>
    <name evidence="8" type="ORF">GTQ34_15675</name>
</gene>
<keyword evidence="7" id="KW-0963">Cytoplasm</keyword>
<sequence>MKVVLVGYMASGKTSLGKLLAKELAIEFIDLDEYIEQEQQKSVKAIFAEKGEIYFRSIESKMLAKVLEEHEDCILSTGGGTPCYSNNMDQILEKSDHSIYLQLPISTLVERISEEKVKRPLVSHIGADDLPEFIGKHLFERRPFYTRAKHTLNCNEKDLETLANEVKSLLH</sequence>
<keyword evidence="7" id="KW-0479">Metal-binding</keyword>
<dbReference type="Proteomes" id="UP000667650">
    <property type="component" value="Unassembled WGS sequence"/>
</dbReference>
<proteinExistence type="inferred from homology"/>
<dbReference type="GO" id="GO:0005829">
    <property type="term" value="C:cytosol"/>
    <property type="evidence" value="ECO:0007669"/>
    <property type="project" value="TreeGrafter"/>
</dbReference>
<feature type="binding site" evidence="7">
    <location>
        <position position="141"/>
    </location>
    <ligand>
        <name>substrate</name>
    </ligand>
</feature>
<organism evidence="8 9">
    <name type="scientific">Flagellimonas ochracea</name>
    <dbReference type="NCBI Taxonomy" id="2696472"/>
    <lineage>
        <taxon>Bacteria</taxon>
        <taxon>Pseudomonadati</taxon>
        <taxon>Bacteroidota</taxon>
        <taxon>Flavobacteriia</taxon>
        <taxon>Flavobacteriales</taxon>
        <taxon>Flavobacteriaceae</taxon>
        <taxon>Flagellimonas</taxon>
    </lineage>
</organism>
<feature type="binding site" evidence="7">
    <location>
        <position position="14"/>
    </location>
    <ligand>
        <name>Mg(2+)</name>
        <dbReference type="ChEBI" id="CHEBI:18420"/>
    </ligand>
</feature>
<protein>
    <recommendedName>
        <fullName evidence="7">Shikimate kinase</fullName>
        <shortName evidence="7">SK</shortName>
        <ecNumber evidence="7">2.7.1.71</ecNumber>
    </recommendedName>
</protein>
<reference evidence="8" key="1">
    <citation type="submission" date="2020-01" db="EMBL/GenBank/DDBJ databases">
        <title>Muricauda ochracea sp. nov., isolated from a tidal flat of Garorim bay in Korea.</title>
        <authorList>
            <person name="Kim D."/>
            <person name="Yoo Y."/>
            <person name="Kim J.-J."/>
        </authorList>
    </citation>
    <scope>NUCLEOTIDE SEQUENCE</scope>
    <source>
        <strain evidence="8">JGD-17</strain>
    </source>
</reference>
<comment type="caution">
    <text evidence="8">The sequence shown here is derived from an EMBL/GenBank/DDBJ whole genome shotgun (WGS) entry which is preliminary data.</text>
</comment>
<dbReference type="PANTHER" id="PTHR21087:SF16">
    <property type="entry name" value="SHIKIMATE KINASE 1, CHLOROPLASTIC"/>
    <property type="match status" value="1"/>
</dbReference>
<comment type="function">
    <text evidence="7">Catalyzes the specific phosphorylation of the 3-hydroxyl group of shikimic acid using ATP as a cosubstrate.</text>
</comment>
<keyword evidence="7" id="KW-0460">Magnesium</keyword>
<keyword evidence="5 7" id="KW-0067">ATP-binding</keyword>
<evidence type="ECO:0000256" key="7">
    <source>
        <dbReference type="HAMAP-Rule" id="MF_00109"/>
    </source>
</evidence>
<evidence type="ECO:0000256" key="4">
    <source>
        <dbReference type="ARBA" id="ARBA00022777"/>
    </source>
</evidence>
<feature type="binding site" evidence="7">
    <location>
        <begin position="10"/>
        <end position="15"/>
    </location>
    <ligand>
        <name>ATP</name>
        <dbReference type="ChEBI" id="CHEBI:30616"/>
    </ligand>
</feature>
<dbReference type="SUPFAM" id="SSF52540">
    <property type="entry name" value="P-loop containing nucleoside triphosphate hydrolases"/>
    <property type="match status" value="1"/>
</dbReference>
<evidence type="ECO:0000256" key="2">
    <source>
        <dbReference type="ARBA" id="ARBA00022679"/>
    </source>
</evidence>
<evidence type="ECO:0000313" key="9">
    <source>
        <dbReference type="Proteomes" id="UP000667650"/>
    </source>
</evidence>
<dbReference type="AlphaFoldDB" id="A0A964TEB9"/>
<dbReference type="RefSeq" id="WP_166524752.1">
    <property type="nucleotide sequence ID" value="NZ_JAAABI010000008.1"/>
</dbReference>
<keyword evidence="6 7" id="KW-0057">Aromatic amino acid biosynthesis</keyword>
<dbReference type="HAMAP" id="MF_00109">
    <property type="entry name" value="Shikimate_kinase"/>
    <property type="match status" value="1"/>
</dbReference>
<keyword evidence="3 7" id="KW-0547">Nucleotide-binding</keyword>
<evidence type="ECO:0000256" key="1">
    <source>
        <dbReference type="ARBA" id="ARBA00022605"/>
    </source>
</evidence>
<feature type="binding site" evidence="7">
    <location>
        <position position="79"/>
    </location>
    <ligand>
        <name>substrate</name>
    </ligand>
</feature>
<dbReference type="PANTHER" id="PTHR21087">
    <property type="entry name" value="SHIKIMATE KINASE"/>
    <property type="match status" value="1"/>
</dbReference>
<dbReference type="InterPro" id="IPR000623">
    <property type="entry name" value="Shikimate_kinase/TSH1"/>
</dbReference>
<dbReference type="GO" id="GO:0009423">
    <property type="term" value="P:chorismate biosynthetic process"/>
    <property type="evidence" value="ECO:0007669"/>
    <property type="project" value="UniProtKB-UniRule"/>
</dbReference>
<evidence type="ECO:0000313" key="8">
    <source>
        <dbReference type="EMBL" id="NAY93349.1"/>
    </source>
</evidence>
<comment type="similarity">
    <text evidence="7">Belongs to the shikimate kinase family.</text>
</comment>
<dbReference type="Gene3D" id="3.40.50.300">
    <property type="entry name" value="P-loop containing nucleotide triphosphate hydrolases"/>
    <property type="match status" value="1"/>
</dbReference>
<comment type="catalytic activity">
    <reaction evidence="7">
        <text>shikimate + ATP = 3-phosphoshikimate + ADP + H(+)</text>
        <dbReference type="Rhea" id="RHEA:13121"/>
        <dbReference type="ChEBI" id="CHEBI:15378"/>
        <dbReference type="ChEBI" id="CHEBI:30616"/>
        <dbReference type="ChEBI" id="CHEBI:36208"/>
        <dbReference type="ChEBI" id="CHEBI:145989"/>
        <dbReference type="ChEBI" id="CHEBI:456216"/>
        <dbReference type="EC" id="2.7.1.71"/>
    </reaction>
</comment>
<comment type="cofactor">
    <cofactor evidence="7">
        <name>Mg(2+)</name>
        <dbReference type="ChEBI" id="CHEBI:18420"/>
    </cofactor>
    <text evidence="7">Binds 1 Mg(2+) ion per subunit.</text>
</comment>
<keyword evidence="4 7" id="KW-0418">Kinase</keyword>
<keyword evidence="9" id="KW-1185">Reference proteome</keyword>
<keyword evidence="1 7" id="KW-0028">Amino-acid biosynthesis</keyword>
<comment type="caution">
    <text evidence="7">Lacks conserved residue(s) required for the propagation of feature annotation.</text>
</comment>
<comment type="pathway">
    <text evidence="7">Metabolic intermediate biosynthesis; chorismate biosynthesis; chorismate from D-erythrose 4-phosphate and phosphoenolpyruvate: step 5/7.</text>
</comment>
<evidence type="ECO:0000256" key="3">
    <source>
        <dbReference type="ARBA" id="ARBA00022741"/>
    </source>
</evidence>
<feature type="binding site" evidence="7">
    <location>
        <position position="119"/>
    </location>
    <ligand>
        <name>ATP</name>
        <dbReference type="ChEBI" id="CHEBI:30616"/>
    </ligand>
</feature>
<dbReference type="GO" id="GO:0009073">
    <property type="term" value="P:aromatic amino acid family biosynthetic process"/>
    <property type="evidence" value="ECO:0007669"/>
    <property type="project" value="UniProtKB-KW"/>
</dbReference>
<feature type="binding site" evidence="7">
    <location>
        <position position="32"/>
    </location>
    <ligand>
        <name>substrate</name>
    </ligand>
</feature>
<dbReference type="EMBL" id="JAAABI010000008">
    <property type="protein sequence ID" value="NAY93349.1"/>
    <property type="molecule type" value="Genomic_DNA"/>
</dbReference>
<evidence type="ECO:0000256" key="5">
    <source>
        <dbReference type="ARBA" id="ARBA00022840"/>
    </source>
</evidence>
<comment type="subunit">
    <text evidence="7">Monomer.</text>
</comment>
<feature type="binding site" evidence="7">
    <location>
        <position position="56"/>
    </location>
    <ligand>
        <name>substrate</name>
    </ligand>
</feature>
<evidence type="ECO:0000256" key="6">
    <source>
        <dbReference type="ARBA" id="ARBA00023141"/>
    </source>
</evidence>
<dbReference type="GO" id="GO:0000287">
    <property type="term" value="F:magnesium ion binding"/>
    <property type="evidence" value="ECO:0007669"/>
    <property type="project" value="UniProtKB-UniRule"/>
</dbReference>
<comment type="subcellular location">
    <subcellularLocation>
        <location evidence="7">Cytoplasm</location>
    </subcellularLocation>
</comment>
<dbReference type="InterPro" id="IPR031322">
    <property type="entry name" value="Shikimate/glucono_kinase"/>
</dbReference>
<accession>A0A964TEB9</accession>
<dbReference type="Pfam" id="PF01202">
    <property type="entry name" value="SKI"/>
    <property type="match status" value="1"/>
</dbReference>
<dbReference type="GO" id="GO:0008652">
    <property type="term" value="P:amino acid biosynthetic process"/>
    <property type="evidence" value="ECO:0007669"/>
    <property type="project" value="UniProtKB-KW"/>
</dbReference>
<dbReference type="PRINTS" id="PR01100">
    <property type="entry name" value="SHIKIMTKNASE"/>
</dbReference>
<dbReference type="EC" id="2.7.1.71" evidence="7"/>
<dbReference type="GO" id="GO:0005524">
    <property type="term" value="F:ATP binding"/>
    <property type="evidence" value="ECO:0007669"/>
    <property type="project" value="UniProtKB-UniRule"/>
</dbReference>